<dbReference type="SUPFAM" id="SSF53800">
    <property type="entry name" value="Chelatase"/>
    <property type="match status" value="1"/>
</dbReference>
<sequence length="123" mass="13667">MKAAILLAHGSSDPNWLAPFDQLLARIRQQLDDDTHVRLAYMELAQPTLAEQVAELVTTGAHHIDVLPLFFAAGRHLRRDVPAMIEDLMRRHPSVTIELHAPVGLEPEVSAAISQVVTRQLQP</sequence>
<accession>A0A222FJA7</accession>
<organism evidence="3 4">
    <name type="scientific">Bacterioplanes sanyensis</name>
    <dbReference type="NCBI Taxonomy" id="1249553"/>
    <lineage>
        <taxon>Bacteria</taxon>
        <taxon>Pseudomonadati</taxon>
        <taxon>Pseudomonadota</taxon>
        <taxon>Gammaproteobacteria</taxon>
        <taxon>Oceanospirillales</taxon>
        <taxon>Oceanospirillaceae</taxon>
        <taxon>Bacterioplanes</taxon>
    </lineage>
</organism>
<dbReference type="KEGG" id="bsan:CHH28_08285"/>
<evidence type="ECO:0000256" key="1">
    <source>
        <dbReference type="ARBA" id="ARBA00022723"/>
    </source>
</evidence>
<dbReference type="OrthoDB" id="9797895at2"/>
<evidence type="ECO:0000256" key="2">
    <source>
        <dbReference type="ARBA" id="ARBA00023239"/>
    </source>
</evidence>
<dbReference type="PANTHER" id="PTHR33542">
    <property type="entry name" value="SIROHYDROCHLORIN FERROCHELATASE, CHLOROPLASTIC"/>
    <property type="match status" value="1"/>
</dbReference>
<dbReference type="CDD" id="cd03416">
    <property type="entry name" value="CbiX_SirB_N"/>
    <property type="match status" value="1"/>
</dbReference>
<dbReference type="AlphaFoldDB" id="A0A222FJA7"/>
<dbReference type="Pfam" id="PF01903">
    <property type="entry name" value="CbiX"/>
    <property type="match status" value="1"/>
</dbReference>
<dbReference type="GO" id="GO:0016829">
    <property type="term" value="F:lyase activity"/>
    <property type="evidence" value="ECO:0007669"/>
    <property type="project" value="UniProtKB-KW"/>
</dbReference>
<name>A0A222FJA7_9GAMM</name>
<protein>
    <submittedName>
        <fullName evidence="3">Cobalamin biosynthesis protein CbiX</fullName>
    </submittedName>
</protein>
<proteinExistence type="predicted"/>
<dbReference type="GO" id="GO:0046872">
    <property type="term" value="F:metal ion binding"/>
    <property type="evidence" value="ECO:0007669"/>
    <property type="project" value="UniProtKB-KW"/>
</dbReference>
<keyword evidence="2" id="KW-0456">Lyase</keyword>
<dbReference type="PANTHER" id="PTHR33542:SF3">
    <property type="entry name" value="SIROHYDROCHLORIN FERROCHELATASE, CHLOROPLASTIC"/>
    <property type="match status" value="1"/>
</dbReference>
<evidence type="ECO:0000313" key="4">
    <source>
        <dbReference type="Proteomes" id="UP000202440"/>
    </source>
</evidence>
<dbReference type="RefSeq" id="WP_094059864.1">
    <property type="nucleotide sequence ID" value="NZ_CP022530.1"/>
</dbReference>
<dbReference type="EMBL" id="CP022530">
    <property type="protein sequence ID" value="ASP38676.1"/>
    <property type="molecule type" value="Genomic_DNA"/>
</dbReference>
<dbReference type="Gene3D" id="3.40.50.1400">
    <property type="match status" value="1"/>
</dbReference>
<keyword evidence="4" id="KW-1185">Reference proteome</keyword>
<reference evidence="3 4" key="1">
    <citation type="submission" date="2017-07" db="EMBL/GenBank/DDBJ databases">
        <title>Annotated genome sequence of Bacterioplanes sanyensis isolated from Red Sea.</title>
        <authorList>
            <person name="Rehman Z.U."/>
        </authorList>
    </citation>
    <scope>NUCLEOTIDE SEQUENCE [LARGE SCALE GENOMIC DNA]</scope>
    <source>
        <strain evidence="3 4">NV9</strain>
    </source>
</reference>
<evidence type="ECO:0000313" key="3">
    <source>
        <dbReference type="EMBL" id="ASP38676.1"/>
    </source>
</evidence>
<dbReference type="InterPro" id="IPR002762">
    <property type="entry name" value="CbiX-like"/>
</dbReference>
<keyword evidence="1" id="KW-0479">Metal-binding</keyword>
<gene>
    <name evidence="3" type="ORF">CHH28_08285</name>
</gene>
<dbReference type="InterPro" id="IPR050963">
    <property type="entry name" value="Sirohydro_Cobaltochel/CbiX"/>
</dbReference>
<dbReference type="Proteomes" id="UP000202440">
    <property type="component" value="Chromosome"/>
</dbReference>